<keyword evidence="3" id="KW-1185">Reference proteome</keyword>
<keyword evidence="1" id="KW-0472">Membrane</keyword>
<name>A0ABX5KS59_9BURK</name>
<dbReference type="Proteomes" id="UP000245712">
    <property type="component" value="Unassembled WGS sequence"/>
</dbReference>
<keyword evidence="1" id="KW-0812">Transmembrane</keyword>
<sequence length="72" mass="7456">MKHWHQARRHVTLAVTGLTLGLAAAGGGVGLWLHALHGGANAGGESASVAAILLGVFLAICAGHELWRVRLR</sequence>
<accession>A0ABX5KS59</accession>
<evidence type="ECO:0000313" key="2">
    <source>
        <dbReference type="EMBL" id="PVX82792.1"/>
    </source>
</evidence>
<keyword evidence="1" id="KW-1133">Transmembrane helix</keyword>
<organism evidence="2 3">
    <name type="scientific">Paraburkholderia unamae</name>
    <dbReference type="NCBI Taxonomy" id="219649"/>
    <lineage>
        <taxon>Bacteria</taxon>
        <taxon>Pseudomonadati</taxon>
        <taxon>Pseudomonadota</taxon>
        <taxon>Betaproteobacteria</taxon>
        <taxon>Burkholderiales</taxon>
        <taxon>Burkholderiaceae</taxon>
        <taxon>Paraburkholderia</taxon>
    </lineage>
</organism>
<feature type="transmembrane region" description="Helical" evidence="1">
    <location>
        <begin position="47"/>
        <end position="67"/>
    </location>
</feature>
<comment type="caution">
    <text evidence="2">The sequence shown here is derived from an EMBL/GenBank/DDBJ whole genome shotgun (WGS) entry which is preliminary data.</text>
</comment>
<evidence type="ECO:0000313" key="3">
    <source>
        <dbReference type="Proteomes" id="UP000245712"/>
    </source>
</evidence>
<gene>
    <name evidence="2" type="ORF">C7402_108165</name>
</gene>
<evidence type="ECO:0000256" key="1">
    <source>
        <dbReference type="SAM" id="Phobius"/>
    </source>
</evidence>
<proteinExistence type="predicted"/>
<feature type="transmembrane region" description="Helical" evidence="1">
    <location>
        <begin position="12"/>
        <end position="35"/>
    </location>
</feature>
<dbReference type="RefSeq" id="WP_116611565.1">
    <property type="nucleotide sequence ID" value="NZ_CAJZAT010000194.1"/>
</dbReference>
<reference evidence="2 3" key="1">
    <citation type="submission" date="2018-05" db="EMBL/GenBank/DDBJ databases">
        <title>Genomic Encyclopedia of Type Strains, Phase IV (KMG-V): Genome sequencing to study the core and pangenomes of soil and plant-associated prokaryotes.</title>
        <authorList>
            <person name="Whitman W."/>
        </authorList>
    </citation>
    <scope>NUCLEOTIDE SEQUENCE [LARGE SCALE GENOMIC DNA]</scope>
    <source>
        <strain evidence="2 3">SCZa-39</strain>
    </source>
</reference>
<dbReference type="EMBL" id="QEOB01000008">
    <property type="protein sequence ID" value="PVX82792.1"/>
    <property type="molecule type" value="Genomic_DNA"/>
</dbReference>
<protein>
    <submittedName>
        <fullName evidence="2">Uncharacterized protein</fullName>
    </submittedName>
</protein>